<dbReference type="GO" id="GO:0006644">
    <property type="term" value="P:phospholipid metabolic process"/>
    <property type="evidence" value="ECO:0007669"/>
    <property type="project" value="InterPro"/>
</dbReference>
<dbReference type="SUPFAM" id="SSF48619">
    <property type="entry name" value="Phospholipase A2, PLA2"/>
    <property type="match status" value="1"/>
</dbReference>
<keyword evidence="3" id="KW-1185">Reference proteome</keyword>
<evidence type="ECO:0000313" key="3">
    <source>
        <dbReference type="Proteomes" id="UP001054902"/>
    </source>
</evidence>
<evidence type="ECO:0000256" key="1">
    <source>
        <dbReference type="SAM" id="SignalP"/>
    </source>
</evidence>
<feature type="signal peptide" evidence="1">
    <location>
        <begin position="1"/>
        <end position="26"/>
    </location>
</feature>
<dbReference type="GO" id="GO:0004623">
    <property type="term" value="F:phospholipase A2 activity"/>
    <property type="evidence" value="ECO:0007669"/>
    <property type="project" value="InterPro"/>
</dbReference>
<gene>
    <name evidence="2" type="ORF">CTEN210_12865</name>
</gene>
<sequence length="196" mass="21277">MKYLRACSIPILPIITAFLLPTDVLASCTPEDKVECVEHAGTCTAAVDAFFADDTAQAVALLDYGKFCGIQESKCRAADPDRADLDIEPCNEIDAACAAHDQCFRDATIYGEGQPYKTPEDTCVCNITFVQSLLALALSGYSPPIEICDKEYYTKYSTIPEAVLIVIPFCISIQNCGLDPEGLVTNVCTFLITTYT</sequence>
<proteinExistence type="predicted"/>
<protein>
    <recommendedName>
        <fullName evidence="4">Phospholipase A2</fullName>
    </recommendedName>
</protein>
<feature type="chain" id="PRO_5042239085" description="Phospholipase A2" evidence="1">
    <location>
        <begin position="27"/>
        <end position="196"/>
    </location>
</feature>
<reference evidence="2 3" key="1">
    <citation type="journal article" date="2021" name="Sci. Rep.">
        <title>The genome of the diatom Chaetoceros tenuissimus carries an ancient integrated fragment of an extant virus.</title>
        <authorList>
            <person name="Hongo Y."/>
            <person name="Kimura K."/>
            <person name="Takaki Y."/>
            <person name="Yoshida Y."/>
            <person name="Baba S."/>
            <person name="Kobayashi G."/>
            <person name="Nagasaki K."/>
            <person name="Hano T."/>
            <person name="Tomaru Y."/>
        </authorList>
    </citation>
    <scope>NUCLEOTIDE SEQUENCE [LARGE SCALE GENOMIC DNA]</scope>
    <source>
        <strain evidence="2 3">NIES-3715</strain>
    </source>
</reference>
<comment type="caution">
    <text evidence="2">The sequence shown here is derived from an EMBL/GenBank/DDBJ whole genome shotgun (WGS) entry which is preliminary data.</text>
</comment>
<keyword evidence="1" id="KW-0732">Signal</keyword>
<name>A0AAD3HAW8_9STRA</name>
<dbReference type="GO" id="GO:0050482">
    <property type="term" value="P:arachidonate secretion"/>
    <property type="evidence" value="ECO:0007669"/>
    <property type="project" value="InterPro"/>
</dbReference>
<evidence type="ECO:0000313" key="2">
    <source>
        <dbReference type="EMBL" id="GFH56389.1"/>
    </source>
</evidence>
<accession>A0AAD3HAW8</accession>
<evidence type="ECO:0008006" key="4">
    <source>
        <dbReference type="Google" id="ProtNLM"/>
    </source>
</evidence>
<dbReference type="InterPro" id="IPR036444">
    <property type="entry name" value="PLipase_A2_dom_sf"/>
</dbReference>
<dbReference type="EMBL" id="BLLK01000051">
    <property type="protein sequence ID" value="GFH56389.1"/>
    <property type="molecule type" value="Genomic_DNA"/>
</dbReference>
<dbReference type="Gene3D" id="1.20.90.10">
    <property type="entry name" value="Phospholipase A2 domain"/>
    <property type="match status" value="1"/>
</dbReference>
<organism evidence="2 3">
    <name type="scientific">Chaetoceros tenuissimus</name>
    <dbReference type="NCBI Taxonomy" id="426638"/>
    <lineage>
        <taxon>Eukaryota</taxon>
        <taxon>Sar</taxon>
        <taxon>Stramenopiles</taxon>
        <taxon>Ochrophyta</taxon>
        <taxon>Bacillariophyta</taxon>
        <taxon>Coscinodiscophyceae</taxon>
        <taxon>Chaetocerotophycidae</taxon>
        <taxon>Chaetocerotales</taxon>
        <taxon>Chaetocerotaceae</taxon>
        <taxon>Chaetoceros</taxon>
    </lineage>
</organism>
<dbReference type="AlphaFoldDB" id="A0AAD3HAW8"/>
<dbReference type="Proteomes" id="UP001054902">
    <property type="component" value="Unassembled WGS sequence"/>
</dbReference>